<accession>A0ACB0YCJ5</accession>
<evidence type="ECO:0000313" key="2">
    <source>
        <dbReference type="Proteomes" id="UP001497535"/>
    </source>
</evidence>
<dbReference type="EMBL" id="CAVMJV010000010">
    <property type="protein sequence ID" value="CAK5041136.1"/>
    <property type="molecule type" value="Genomic_DNA"/>
</dbReference>
<gene>
    <name evidence="1" type="ORF">MENTE1834_LOCUS10427</name>
</gene>
<reference evidence="1" key="1">
    <citation type="submission" date="2023-11" db="EMBL/GenBank/DDBJ databases">
        <authorList>
            <person name="Poullet M."/>
        </authorList>
    </citation>
    <scope>NUCLEOTIDE SEQUENCE</scope>
    <source>
        <strain evidence="1">E1834</strain>
    </source>
</reference>
<evidence type="ECO:0000313" key="1">
    <source>
        <dbReference type="EMBL" id="CAK5041136.1"/>
    </source>
</evidence>
<sequence length="97" mass="11825">MSALQQVGYTKIRLAFNATPEIERKKAIKEAQIERNSLREFEQKIKNVDNNIPFDQVKNWYIEQQKNTWHKNDYLPWLLYGNFFEFLRMKLILKNFV</sequence>
<keyword evidence="2" id="KW-1185">Reference proteome</keyword>
<organism evidence="1 2">
    <name type="scientific">Meloidogyne enterolobii</name>
    <name type="common">Root-knot nematode worm</name>
    <name type="synonym">Meloidogyne mayaguensis</name>
    <dbReference type="NCBI Taxonomy" id="390850"/>
    <lineage>
        <taxon>Eukaryota</taxon>
        <taxon>Metazoa</taxon>
        <taxon>Ecdysozoa</taxon>
        <taxon>Nematoda</taxon>
        <taxon>Chromadorea</taxon>
        <taxon>Rhabditida</taxon>
        <taxon>Tylenchina</taxon>
        <taxon>Tylenchomorpha</taxon>
        <taxon>Tylenchoidea</taxon>
        <taxon>Meloidogynidae</taxon>
        <taxon>Meloidogyninae</taxon>
        <taxon>Meloidogyne</taxon>
    </lineage>
</organism>
<comment type="caution">
    <text evidence="1">The sequence shown here is derived from an EMBL/GenBank/DDBJ whole genome shotgun (WGS) entry which is preliminary data.</text>
</comment>
<protein>
    <submittedName>
        <fullName evidence="1">Uncharacterized protein</fullName>
    </submittedName>
</protein>
<proteinExistence type="predicted"/>
<dbReference type="Proteomes" id="UP001497535">
    <property type="component" value="Unassembled WGS sequence"/>
</dbReference>
<name>A0ACB0YCJ5_MELEN</name>